<organism evidence="2 3">
    <name type="scientific">Amaricoccus macauensis</name>
    <dbReference type="NCBI Taxonomy" id="57001"/>
    <lineage>
        <taxon>Bacteria</taxon>
        <taxon>Pseudomonadati</taxon>
        <taxon>Pseudomonadota</taxon>
        <taxon>Alphaproteobacteria</taxon>
        <taxon>Rhodobacterales</taxon>
        <taxon>Paracoccaceae</taxon>
        <taxon>Amaricoccus</taxon>
    </lineage>
</organism>
<name>A0A840SX94_9RHOB</name>
<feature type="transmembrane region" description="Helical" evidence="1">
    <location>
        <begin position="156"/>
        <end position="176"/>
    </location>
</feature>
<sequence>MITTSPVTGAPAGAPRVNRFYFAAWRWHFYAGLYVIPFLLMLATTGLLMLWISVLSGRDGERIPVVPAGTPISVEAQADAALAAVPGGSLAGYIAPSSVDQAALFKVRTGEDAVTLVAVDPYAGDVLDQYPYRAGWYDTLDTIHGTLLLGTLGDRLIEAAASLAVVMLVTGLYLWWPRGGSLRAALVPNLGARGRGLWKSLHATTGIWWSLALLAFLLSGLSWSGIWGERYVQAWSTFPAAKYDAVPLSDKTHASMNHGNAKEVPWALEQTPMPASGSHAGMAMPGMADGEPLTFGKAVAIAREIGFDGRFQLAAPRGEDGVWTISRDSMSNDSPNPTTDRTVHLDRYTGNLLADMRFADYSIYGQAMAVGIALHEGDMGAANVAFNTIFCLGVIFLAVSGVVMWWKRRPAGVLRLAAPPAPRDMGLWKGAVLVGLVLAIAFPLAGIAILVAVVFDALLLSRLPAAKRLVS</sequence>
<evidence type="ECO:0000313" key="3">
    <source>
        <dbReference type="Proteomes" id="UP000549457"/>
    </source>
</evidence>
<keyword evidence="1" id="KW-0472">Membrane</keyword>
<protein>
    <submittedName>
        <fullName evidence="2">Putative iron-regulated membrane protein</fullName>
    </submittedName>
</protein>
<comment type="caution">
    <text evidence="2">The sequence shown here is derived from an EMBL/GenBank/DDBJ whole genome shotgun (WGS) entry which is preliminary data.</text>
</comment>
<feature type="transmembrane region" description="Helical" evidence="1">
    <location>
        <begin position="27"/>
        <end position="52"/>
    </location>
</feature>
<keyword evidence="1" id="KW-0812">Transmembrane</keyword>
<reference evidence="2 3" key="1">
    <citation type="submission" date="2020-08" db="EMBL/GenBank/DDBJ databases">
        <title>Genomic Encyclopedia of Type Strains, Phase IV (KMG-IV): sequencing the most valuable type-strain genomes for metagenomic binning, comparative biology and taxonomic classification.</title>
        <authorList>
            <person name="Goeker M."/>
        </authorList>
    </citation>
    <scope>NUCLEOTIDE SEQUENCE [LARGE SCALE GENOMIC DNA]</scope>
    <source>
        <strain evidence="2 3">DSM 101730</strain>
    </source>
</reference>
<dbReference type="PANTHER" id="PTHR34219">
    <property type="entry name" value="IRON-REGULATED INNER MEMBRANE PROTEIN-RELATED"/>
    <property type="match status" value="1"/>
</dbReference>
<dbReference type="Proteomes" id="UP000549457">
    <property type="component" value="Unassembled WGS sequence"/>
</dbReference>
<dbReference type="PANTHER" id="PTHR34219:SF1">
    <property type="entry name" value="PEPSY DOMAIN-CONTAINING PROTEIN"/>
    <property type="match status" value="1"/>
</dbReference>
<evidence type="ECO:0000313" key="2">
    <source>
        <dbReference type="EMBL" id="MBB5223833.1"/>
    </source>
</evidence>
<dbReference type="Pfam" id="PF03929">
    <property type="entry name" value="PepSY_TM"/>
    <property type="match status" value="1"/>
</dbReference>
<dbReference type="AlphaFoldDB" id="A0A840SX94"/>
<gene>
    <name evidence="2" type="ORF">HNP73_003787</name>
</gene>
<feature type="transmembrane region" description="Helical" evidence="1">
    <location>
        <begin position="384"/>
        <end position="406"/>
    </location>
</feature>
<keyword evidence="1" id="KW-1133">Transmembrane helix</keyword>
<keyword evidence="3" id="KW-1185">Reference proteome</keyword>
<feature type="transmembrane region" description="Helical" evidence="1">
    <location>
        <begin position="426"/>
        <end position="459"/>
    </location>
</feature>
<dbReference type="InterPro" id="IPR005625">
    <property type="entry name" value="PepSY-ass_TM"/>
</dbReference>
<dbReference type="EMBL" id="JACHFM010000004">
    <property type="protein sequence ID" value="MBB5223833.1"/>
    <property type="molecule type" value="Genomic_DNA"/>
</dbReference>
<feature type="transmembrane region" description="Helical" evidence="1">
    <location>
        <begin position="207"/>
        <end position="226"/>
    </location>
</feature>
<evidence type="ECO:0000256" key="1">
    <source>
        <dbReference type="SAM" id="Phobius"/>
    </source>
</evidence>
<proteinExistence type="predicted"/>
<accession>A0A840SX94</accession>